<keyword evidence="1" id="KW-0732">Signal</keyword>
<dbReference type="Proteomes" id="UP000250831">
    <property type="component" value="Unassembled WGS sequence"/>
</dbReference>
<dbReference type="PROSITE" id="PS51257">
    <property type="entry name" value="PROKAR_LIPOPROTEIN"/>
    <property type="match status" value="1"/>
</dbReference>
<gene>
    <name evidence="2" type="ORF">DCO56_17985</name>
</gene>
<dbReference type="AlphaFoldDB" id="A0A363NPU2"/>
<dbReference type="InterPro" id="IPR013320">
    <property type="entry name" value="ConA-like_dom_sf"/>
</dbReference>
<dbReference type="RefSeq" id="WP_108635150.1">
    <property type="nucleotide sequence ID" value="NZ_QCXX01000005.1"/>
</dbReference>
<dbReference type="EMBL" id="QCXX01000005">
    <property type="protein sequence ID" value="PUV22815.1"/>
    <property type="molecule type" value="Genomic_DNA"/>
</dbReference>
<name>A0A363NPU2_9SPHI</name>
<dbReference type="Pfam" id="PF13385">
    <property type="entry name" value="Laminin_G_3"/>
    <property type="match status" value="1"/>
</dbReference>
<dbReference type="SUPFAM" id="SSF53649">
    <property type="entry name" value="Alkaline phosphatase-like"/>
    <property type="match status" value="1"/>
</dbReference>
<feature type="signal peptide" evidence="1">
    <location>
        <begin position="1"/>
        <end position="28"/>
    </location>
</feature>
<evidence type="ECO:0000313" key="2">
    <source>
        <dbReference type="EMBL" id="PUV22815.1"/>
    </source>
</evidence>
<dbReference type="GO" id="GO:0005975">
    <property type="term" value="P:carbohydrate metabolic process"/>
    <property type="evidence" value="ECO:0007669"/>
    <property type="project" value="UniProtKB-ARBA"/>
</dbReference>
<accession>A0A363NPU2</accession>
<dbReference type="Gene3D" id="2.60.120.200">
    <property type="match status" value="1"/>
</dbReference>
<protein>
    <submittedName>
        <fullName evidence="2">Uncharacterized protein</fullName>
    </submittedName>
</protein>
<proteinExistence type="predicted"/>
<comment type="caution">
    <text evidence="2">The sequence shown here is derived from an EMBL/GenBank/DDBJ whole genome shotgun (WGS) entry which is preliminary data.</text>
</comment>
<keyword evidence="3" id="KW-1185">Reference proteome</keyword>
<evidence type="ECO:0000313" key="3">
    <source>
        <dbReference type="Proteomes" id="UP000250831"/>
    </source>
</evidence>
<dbReference type="GO" id="GO:0004553">
    <property type="term" value="F:hydrolase activity, hydrolyzing O-glycosyl compounds"/>
    <property type="evidence" value="ECO:0007669"/>
    <property type="project" value="UniProtKB-ARBA"/>
</dbReference>
<dbReference type="Pfam" id="PF01663">
    <property type="entry name" value="Phosphodiest"/>
    <property type="match status" value="1"/>
</dbReference>
<dbReference type="InterPro" id="IPR017850">
    <property type="entry name" value="Alkaline_phosphatase_core_sf"/>
</dbReference>
<dbReference type="SUPFAM" id="SSF49899">
    <property type="entry name" value="Concanavalin A-like lectins/glucanases"/>
    <property type="match status" value="1"/>
</dbReference>
<organism evidence="2 3">
    <name type="scientific">Sphingobacterium athyrii</name>
    <dbReference type="NCBI Taxonomy" id="2152717"/>
    <lineage>
        <taxon>Bacteria</taxon>
        <taxon>Pseudomonadati</taxon>
        <taxon>Bacteroidota</taxon>
        <taxon>Sphingobacteriia</taxon>
        <taxon>Sphingobacteriales</taxon>
        <taxon>Sphingobacteriaceae</taxon>
        <taxon>Sphingobacterium</taxon>
    </lineage>
</organism>
<feature type="chain" id="PRO_5016843085" evidence="1">
    <location>
        <begin position="29"/>
        <end position="589"/>
    </location>
</feature>
<dbReference type="InterPro" id="IPR002591">
    <property type="entry name" value="Phosphodiest/P_Trfase"/>
</dbReference>
<evidence type="ECO:0000256" key="1">
    <source>
        <dbReference type="SAM" id="SignalP"/>
    </source>
</evidence>
<reference evidence="2 3" key="1">
    <citation type="submission" date="2018-04" db="EMBL/GenBank/DDBJ databases">
        <title>Sphingobacterium sp. M46 Genome.</title>
        <authorList>
            <person name="Cheng J."/>
            <person name="Li Y."/>
        </authorList>
    </citation>
    <scope>NUCLEOTIDE SEQUENCE [LARGE SCALE GENOMIC DNA]</scope>
    <source>
        <strain evidence="2 3">M46</strain>
    </source>
</reference>
<dbReference type="Gene3D" id="3.40.720.10">
    <property type="entry name" value="Alkaline Phosphatase, subunit A"/>
    <property type="match status" value="1"/>
</dbReference>
<sequence>MKRLFNIKKALVLVVIAASSLVGCTKYANPPAIYEDYEQNLQQPVKRKVLFISIDGLVGQELKKSVPINIAELLKTSKYTFNALADENTSNPSSWMTMMSGVTYANHHIIDESYIPRPNEDDPHENVAGYPSMLYRIATVAPSMKTSVVSRSVTLNDKLLVSANETYNGATDEDVKKKVLDLFNTKNSDFMIVQFTSLLEAGEKGGFTMSNNDYANALKKVDGYIGEIAKGLSARKNYPNEDWLVILTSNHGGIGDSYGGKTMEERNTFAIFQNKNFKGVELTGKAMSYVRMWGYDGTGNKPLGVRAVSDNLGNSSDYDLATTKELTISARFRFNLNNTIISSTYQPNTYNYWYSGIFGKDSNTSLGTPGWMYFTWGNDLQVKISDGVKEATCQTAKVNGEWYTMTTVIKAIGNDQVNIKIYNNGTLAQETTTSGMNVANIKTNDPLIFGYRPNISYDLVDFDVSNVSIFNKAFTQDEIRNSLCSAEELTKSPFANNLKGYWKMSPAENGSIQNEVAGKSAMGLTGDFHSRMTSEVVPCELGDNAVFIQAADFFPQIFYWLEVRTLKDWKLEGQVFLNKYEVEFLLPKQ</sequence>
<dbReference type="OrthoDB" id="279982at2"/>